<dbReference type="AlphaFoldDB" id="A0A1U7PIJ4"/>
<dbReference type="InterPro" id="IPR013525">
    <property type="entry name" value="ABC2_TM"/>
</dbReference>
<name>A0A1U7PIJ4_9BACI</name>
<evidence type="ECO:0000259" key="6">
    <source>
        <dbReference type="Pfam" id="PF12698"/>
    </source>
</evidence>
<sequence>MMTFSMKRVNAIFLKDWKDMQRNGYVLITLALPLVFAAWIGRMGEGSTSLAAMPITFALVIAGAFVQAAMVAEEKEKNTLRGLLLSPASTMEILVGKSLLSGVSTLVIIIGSIFLADFKVPSLPLFAVSILLGLVTFLAIGTLLGLLSRTVMETSILGTPVMVVFGMAGIFKEMISNETIVAVIDYLPSEQLAAVWSGLENGSEVGSHLLVLTVWAVAAVAVTVVVYKKRRMD</sequence>
<keyword evidence="2 5" id="KW-0812">Transmembrane</keyword>
<feature type="transmembrane region" description="Helical" evidence="5">
    <location>
        <begin position="53"/>
        <end position="72"/>
    </location>
</feature>
<dbReference type="PANTHER" id="PTHR43471">
    <property type="entry name" value="ABC TRANSPORTER PERMEASE"/>
    <property type="match status" value="1"/>
</dbReference>
<keyword evidence="3 5" id="KW-1133">Transmembrane helix</keyword>
<evidence type="ECO:0000313" key="7">
    <source>
        <dbReference type="EMBL" id="SIT74259.1"/>
    </source>
</evidence>
<evidence type="ECO:0000256" key="1">
    <source>
        <dbReference type="ARBA" id="ARBA00004141"/>
    </source>
</evidence>
<evidence type="ECO:0000313" key="8">
    <source>
        <dbReference type="Proteomes" id="UP000187550"/>
    </source>
</evidence>
<dbReference type="GO" id="GO:0140359">
    <property type="term" value="F:ABC-type transporter activity"/>
    <property type="evidence" value="ECO:0007669"/>
    <property type="project" value="InterPro"/>
</dbReference>
<feature type="transmembrane region" description="Helical" evidence="5">
    <location>
        <begin position="93"/>
        <end position="116"/>
    </location>
</feature>
<organism evidence="7 8">
    <name type="scientific">Edaphobacillus lindanitolerans</name>
    <dbReference type="NCBI Taxonomy" id="550447"/>
    <lineage>
        <taxon>Bacteria</taxon>
        <taxon>Bacillati</taxon>
        <taxon>Bacillota</taxon>
        <taxon>Bacilli</taxon>
        <taxon>Bacillales</taxon>
        <taxon>Bacillaceae</taxon>
        <taxon>Edaphobacillus</taxon>
    </lineage>
</organism>
<evidence type="ECO:0000256" key="5">
    <source>
        <dbReference type="SAM" id="Phobius"/>
    </source>
</evidence>
<feature type="transmembrane region" description="Helical" evidence="5">
    <location>
        <begin position="122"/>
        <end position="147"/>
    </location>
</feature>
<proteinExistence type="predicted"/>
<accession>A0A1U7PIJ4</accession>
<evidence type="ECO:0000256" key="2">
    <source>
        <dbReference type="ARBA" id="ARBA00022692"/>
    </source>
</evidence>
<evidence type="ECO:0000256" key="4">
    <source>
        <dbReference type="ARBA" id="ARBA00023136"/>
    </source>
</evidence>
<dbReference type="GO" id="GO:0016020">
    <property type="term" value="C:membrane"/>
    <property type="evidence" value="ECO:0007669"/>
    <property type="project" value="UniProtKB-SubCell"/>
</dbReference>
<reference evidence="8" key="1">
    <citation type="submission" date="2017-01" db="EMBL/GenBank/DDBJ databases">
        <authorList>
            <person name="Varghese N."/>
            <person name="Submissions S."/>
        </authorList>
    </citation>
    <scope>NUCLEOTIDE SEQUENCE [LARGE SCALE GENOMIC DNA]</scope>
    <source>
        <strain evidence="8">MNA4</strain>
    </source>
</reference>
<feature type="domain" description="ABC-2 type transporter transmembrane" evidence="6">
    <location>
        <begin position="53"/>
        <end position="223"/>
    </location>
</feature>
<keyword evidence="4 5" id="KW-0472">Membrane</keyword>
<comment type="subcellular location">
    <subcellularLocation>
        <location evidence="1">Membrane</location>
        <topology evidence="1">Multi-pass membrane protein</topology>
    </subcellularLocation>
</comment>
<dbReference type="PANTHER" id="PTHR43471:SF1">
    <property type="entry name" value="ABC TRANSPORTER PERMEASE PROTEIN NOSY-RELATED"/>
    <property type="match status" value="1"/>
</dbReference>
<keyword evidence="8" id="KW-1185">Reference proteome</keyword>
<dbReference type="RefSeq" id="WP_327078166.1">
    <property type="nucleotide sequence ID" value="NZ_FTPL01000001.1"/>
</dbReference>
<feature type="transmembrane region" description="Helical" evidence="5">
    <location>
        <begin position="154"/>
        <end position="171"/>
    </location>
</feature>
<dbReference type="Pfam" id="PF12698">
    <property type="entry name" value="ABC2_membrane_3"/>
    <property type="match status" value="1"/>
</dbReference>
<dbReference type="EMBL" id="FTPL01000001">
    <property type="protein sequence ID" value="SIT74259.1"/>
    <property type="molecule type" value="Genomic_DNA"/>
</dbReference>
<feature type="transmembrane region" description="Helical" evidence="5">
    <location>
        <begin position="205"/>
        <end position="227"/>
    </location>
</feature>
<protein>
    <submittedName>
        <fullName evidence="7">ABC-2 type transport system permease protein</fullName>
    </submittedName>
</protein>
<dbReference type="STRING" id="550447.SAMN05428946_1062"/>
<evidence type="ECO:0000256" key="3">
    <source>
        <dbReference type="ARBA" id="ARBA00022989"/>
    </source>
</evidence>
<dbReference type="Proteomes" id="UP000187550">
    <property type="component" value="Unassembled WGS sequence"/>
</dbReference>
<gene>
    <name evidence="7" type="ORF">SAMN05428946_1062</name>
</gene>